<organism evidence="1">
    <name type="scientific">Tanacetum cinerariifolium</name>
    <name type="common">Dalmatian daisy</name>
    <name type="synonym">Chrysanthemum cinerariifolium</name>
    <dbReference type="NCBI Taxonomy" id="118510"/>
    <lineage>
        <taxon>Eukaryota</taxon>
        <taxon>Viridiplantae</taxon>
        <taxon>Streptophyta</taxon>
        <taxon>Embryophyta</taxon>
        <taxon>Tracheophyta</taxon>
        <taxon>Spermatophyta</taxon>
        <taxon>Magnoliopsida</taxon>
        <taxon>eudicotyledons</taxon>
        <taxon>Gunneridae</taxon>
        <taxon>Pentapetalae</taxon>
        <taxon>asterids</taxon>
        <taxon>campanulids</taxon>
        <taxon>Asterales</taxon>
        <taxon>Asteraceae</taxon>
        <taxon>Asteroideae</taxon>
        <taxon>Anthemideae</taxon>
        <taxon>Anthemidinae</taxon>
        <taxon>Tanacetum</taxon>
    </lineage>
</organism>
<dbReference type="EMBL" id="BKCJ011202756">
    <property type="protein sequence ID" value="GFD03119.1"/>
    <property type="molecule type" value="Genomic_DNA"/>
</dbReference>
<feature type="non-terminal residue" evidence="1">
    <location>
        <position position="1"/>
    </location>
</feature>
<gene>
    <name evidence="1" type="ORF">Tci_875088</name>
</gene>
<reference evidence="1" key="1">
    <citation type="journal article" date="2019" name="Sci. Rep.">
        <title>Draft genome of Tanacetum cinerariifolium, the natural source of mosquito coil.</title>
        <authorList>
            <person name="Yamashiro T."/>
            <person name="Shiraishi A."/>
            <person name="Satake H."/>
            <person name="Nakayama K."/>
        </authorList>
    </citation>
    <scope>NUCLEOTIDE SEQUENCE</scope>
</reference>
<accession>A0A699T151</accession>
<sequence>CYAAVKPRLEAVLGGRAAAEVVVVPAAVGQRRWQWGCCCGDKWRWCWLCSGGVGGGEAAEVGAAGGSGVEVMSGGGVVVPVVEVVAAGKWPAAAGCSCWFACRGSDRSGN</sequence>
<dbReference type="AlphaFoldDB" id="A0A699T151"/>
<name>A0A699T151_TANCI</name>
<evidence type="ECO:0000313" key="1">
    <source>
        <dbReference type="EMBL" id="GFD03119.1"/>
    </source>
</evidence>
<comment type="caution">
    <text evidence="1">The sequence shown here is derived from an EMBL/GenBank/DDBJ whole genome shotgun (WGS) entry which is preliminary data.</text>
</comment>
<protein>
    <submittedName>
        <fullName evidence="1">Uncharacterized protein</fullName>
    </submittedName>
</protein>
<proteinExistence type="predicted"/>